<accession>A0A090BG87</accession>
<dbReference type="AlphaFoldDB" id="A0A090BG87"/>
<dbReference type="PROSITE" id="PS51257">
    <property type="entry name" value="PROKAR_LIPOPROTEIN"/>
    <property type="match status" value="1"/>
</dbReference>
<name>A0A090BG87_ACIBA</name>
<dbReference type="Pfam" id="PF16816">
    <property type="entry name" value="DotD"/>
    <property type="match status" value="1"/>
</dbReference>
<gene>
    <name evidence="2" type="ORF">CBE85_13690</name>
    <name evidence="3" type="ORF">CPI82_18500</name>
    <name evidence="1" type="ORF">G3N53_13810</name>
    <name evidence="4" type="ORF">J6E47_20250</name>
</gene>
<dbReference type="InterPro" id="IPR031817">
    <property type="entry name" value="DotD"/>
</dbReference>
<organism evidence="1 7">
    <name type="scientific">Acinetobacter baumannii</name>
    <dbReference type="NCBI Taxonomy" id="470"/>
    <lineage>
        <taxon>Bacteria</taxon>
        <taxon>Pseudomonadati</taxon>
        <taxon>Pseudomonadota</taxon>
        <taxon>Gammaproteobacteria</taxon>
        <taxon>Moraxellales</taxon>
        <taxon>Moraxellaceae</taxon>
        <taxon>Acinetobacter</taxon>
        <taxon>Acinetobacter calcoaceticus/baumannii complex</taxon>
    </lineage>
</organism>
<dbReference type="Gene3D" id="3.55.50.60">
    <property type="entry name" value="DotD protein"/>
    <property type="match status" value="1"/>
</dbReference>
<keyword evidence="4" id="KW-0614">Plasmid</keyword>
<dbReference type="Proteomes" id="UP000197394">
    <property type="component" value="Unassembled WGS sequence"/>
</dbReference>
<reference evidence="3 6" key="2">
    <citation type="submission" date="2017-09" db="EMBL/GenBank/DDBJ databases">
        <title>Draft genome of Acinetobacter baumannii strain I43, a mercury resistant bacteria.</title>
        <authorList>
            <person name="Siqueira K.A."/>
            <person name="Mello I.S."/>
            <person name="Mendes T.A."/>
            <person name="Soares M.A."/>
        </authorList>
    </citation>
    <scope>NUCLEOTIDE SEQUENCE [LARGE SCALE GENOMIC DNA]</scope>
    <source>
        <strain evidence="3 6">I43</strain>
    </source>
</reference>
<evidence type="ECO:0000313" key="3">
    <source>
        <dbReference type="EMBL" id="PHQ01231.1"/>
    </source>
</evidence>
<geneLocation type="plasmid" evidence="4 8">
    <name>p1KSK6</name>
</geneLocation>
<keyword evidence="1" id="KW-0449">Lipoprotein</keyword>
<dbReference type="EMBL" id="JAAGTY010000015">
    <property type="protein sequence ID" value="NDW42148.1"/>
    <property type="molecule type" value="Genomic_DNA"/>
</dbReference>
<dbReference type="EMBL" id="CP072271">
    <property type="protein sequence ID" value="QTK45513.1"/>
    <property type="molecule type" value="Genomic_DNA"/>
</dbReference>
<evidence type="ECO:0000313" key="4">
    <source>
        <dbReference type="EMBL" id="QTK45513.1"/>
    </source>
</evidence>
<protein>
    <submittedName>
        <fullName evidence="1">DotD/TraH family lipoprotein</fullName>
    </submittedName>
</protein>
<dbReference type="Proteomes" id="UP000470018">
    <property type="component" value="Unassembled WGS sequence"/>
</dbReference>
<reference evidence="4" key="4">
    <citation type="submission" date="2021-03" db="EMBL/GenBank/DDBJ databases">
        <title>Complete genome sequencing of Acinetobacter baumannii.</title>
        <authorList>
            <person name="Yadav B."/>
            <person name="Makwana N."/>
            <person name="Kharat A.S."/>
            <person name="Veeraraghavan B."/>
            <person name="Vijayakumar S."/>
            <person name="Priya M."/>
        </authorList>
    </citation>
    <scope>NUCLEOTIDE SEQUENCE</scope>
    <source>
        <strain evidence="4">KSK6</strain>
        <plasmid evidence="4">p1KSK6</plasmid>
    </source>
</reference>
<evidence type="ECO:0000313" key="5">
    <source>
        <dbReference type="Proteomes" id="UP000197394"/>
    </source>
</evidence>
<evidence type="ECO:0000313" key="2">
    <source>
        <dbReference type="EMBL" id="OWK66049.1"/>
    </source>
</evidence>
<evidence type="ECO:0000313" key="6">
    <source>
        <dbReference type="Proteomes" id="UP000223291"/>
    </source>
</evidence>
<proteinExistence type="predicted"/>
<dbReference type="Proteomes" id="UP000223291">
    <property type="component" value="Unassembled WGS sequence"/>
</dbReference>
<dbReference type="EMBL" id="NGKM01000014">
    <property type="protein sequence ID" value="OWK66049.1"/>
    <property type="molecule type" value="Genomic_DNA"/>
</dbReference>
<evidence type="ECO:0000313" key="1">
    <source>
        <dbReference type="EMBL" id="NDW42148.1"/>
    </source>
</evidence>
<dbReference type="Proteomes" id="UP000664966">
    <property type="component" value="Plasmid p1KSK6"/>
</dbReference>
<evidence type="ECO:0000313" key="8">
    <source>
        <dbReference type="Proteomes" id="UP000664966"/>
    </source>
</evidence>
<dbReference type="InterPro" id="IPR038140">
    <property type="entry name" value="DotD_sf"/>
</dbReference>
<dbReference type="EMBL" id="NXDV01000022">
    <property type="protein sequence ID" value="PHQ01231.1"/>
    <property type="molecule type" value="Genomic_DNA"/>
</dbReference>
<sequence>MKIVPSIRRSLTVLCISVATLTGCQSYYYVPSPKFDVESPLGILSQAAQDAVAEQQTYALDKKAFNEDLALRQRSFRTDVIRVDYVGEPQTLLQSAAYHFGYRFIEAGNIHQLPIVNFSKRKLTGFDLIKDVGLQLGNSATVAVDENDKTITLIHR</sequence>
<dbReference type="RefSeq" id="WP_000706891.1">
    <property type="nucleotide sequence ID" value="NZ_AP014650.1"/>
</dbReference>
<reference evidence="1 7" key="3">
    <citation type="submission" date="2020-02" db="EMBL/GenBank/DDBJ databases">
        <title>Whole genome shot-gun sequencing of clinical Carbapenem resistant A. baumannii.</title>
        <authorList>
            <person name="Veeraraghavan B."/>
            <person name="Mathur P."/>
            <person name="Vijayakumar S."/>
            <person name="Vasudevan K."/>
            <person name="Lincy M."/>
            <person name="Kirubananthan A."/>
        </authorList>
    </citation>
    <scope>NUCLEOTIDE SEQUENCE [LARGE SCALE GENOMIC DNA]</scope>
    <source>
        <strain evidence="1 7">SP816</strain>
    </source>
</reference>
<evidence type="ECO:0000313" key="7">
    <source>
        <dbReference type="Proteomes" id="UP000470018"/>
    </source>
</evidence>
<reference evidence="2 5" key="1">
    <citation type="submission" date="2017-05" db="EMBL/GenBank/DDBJ databases">
        <title>Draft genome sequence of MDR A. baumannii AB360.</title>
        <authorList>
            <person name="Wareham D.W."/>
            <person name="Bean D.C."/>
        </authorList>
    </citation>
    <scope>NUCLEOTIDE SEQUENCE [LARGE SCALE GENOMIC DNA]</scope>
    <source>
        <strain evidence="2 5">AB360</strain>
    </source>
</reference>